<name>A0A8J5JVH0_HOMAM</name>
<reference evidence="2" key="1">
    <citation type="journal article" date="2021" name="Sci. Adv.">
        <title>The American lobster genome reveals insights on longevity, neural, and immune adaptations.</title>
        <authorList>
            <person name="Polinski J.M."/>
            <person name="Zimin A.V."/>
            <person name="Clark K.F."/>
            <person name="Kohn A.B."/>
            <person name="Sadowski N."/>
            <person name="Timp W."/>
            <person name="Ptitsyn A."/>
            <person name="Khanna P."/>
            <person name="Romanova D.Y."/>
            <person name="Williams P."/>
            <person name="Greenwood S.J."/>
            <person name="Moroz L.L."/>
            <person name="Walt D.R."/>
            <person name="Bodnar A.G."/>
        </authorList>
    </citation>
    <scope>NUCLEOTIDE SEQUENCE</scope>
    <source>
        <strain evidence="2">GMGI-L3</strain>
    </source>
</reference>
<keyword evidence="3" id="KW-1185">Reference proteome</keyword>
<protein>
    <submittedName>
        <fullName evidence="2">Small integral membrane protein 4-like</fullName>
    </submittedName>
</protein>
<proteinExistence type="predicted"/>
<dbReference type="EMBL" id="JAHLQT010031743">
    <property type="protein sequence ID" value="KAG7159969.1"/>
    <property type="molecule type" value="Genomic_DNA"/>
</dbReference>
<gene>
    <name evidence="2" type="ORF">Hamer_G017411</name>
</gene>
<accession>A0A8J5JVH0</accession>
<dbReference type="Proteomes" id="UP000747542">
    <property type="component" value="Unassembled WGS sequence"/>
</dbReference>
<evidence type="ECO:0000313" key="3">
    <source>
        <dbReference type="Proteomes" id="UP000747542"/>
    </source>
</evidence>
<organism evidence="2 3">
    <name type="scientific">Homarus americanus</name>
    <name type="common">American lobster</name>
    <dbReference type="NCBI Taxonomy" id="6706"/>
    <lineage>
        <taxon>Eukaryota</taxon>
        <taxon>Metazoa</taxon>
        <taxon>Ecdysozoa</taxon>
        <taxon>Arthropoda</taxon>
        <taxon>Crustacea</taxon>
        <taxon>Multicrustacea</taxon>
        <taxon>Malacostraca</taxon>
        <taxon>Eumalacostraca</taxon>
        <taxon>Eucarida</taxon>
        <taxon>Decapoda</taxon>
        <taxon>Pleocyemata</taxon>
        <taxon>Astacidea</taxon>
        <taxon>Nephropoidea</taxon>
        <taxon>Nephropidae</taxon>
        <taxon>Homarus</taxon>
    </lineage>
</organism>
<keyword evidence="1" id="KW-1133">Transmembrane helix</keyword>
<dbReference type="PANTHER" id="PTHR35250">
    <property type="entry name" value="SMALL INTEGRAL MEMBRANE PROTEIN 4"/>
    <property type="match status" value="1"/>
</dbReference>
<feature type="transmembrane region" description="Helical" evidence="1">
    <location>
        <begin position="24"/>
        <end position="43"/>
    </location>
</feature>
<comment type="caution">
    <text evidence="2">The sequence shown here is derived from an EMBL/GenBank/DDBJ whole genome shotgun (WGS) entry which is preliminary data.</text>
</comment>
<sequence length="86" mass="10329">MALKGYNRNLHKLLDKWPGKHTLGMYRFLPLFFVLGAALEFSMINWKVGEVNFCEYLRVRIVHTKDDKPGNSLFRNWKRKNYRLKV</sequence>
<evidence type="ECO:0000313" key="2">
    <source>
        <dbReference type="EMBL" id="KAG7159969.1"/>
    </source>
</evidence>
<keyword evidence="1" id="KW-0812">Transmembrane</keyword>
<dbReference type="PANTHER" id="PTHR35250:SF1">
    <property type="entry name" value="UBIQUINOL-CYTOCHROME-C REDUCTASE COMPLEX ASSEMBLY FACTOR 5"/>
    <property type="match status" value="1"/>
</dbReference>
<dbReference type="Pfam" id="PF15114">
    <property type="entry name" value="UPF0640"/>
    <property type="match status" value="1"/>
</dbReference>
<dbReference type="AlphaFoldDB" id="A0A8J5JVH0"/>
<evidence type="ECO:0000256" key="1">
    <source>
        <dbReference type="SAM" id="Phobius"/>
    </source>
</evidence>
<dbReference type="InterPro" id="IPR028183">
    <property type="entry name" value="UQCC5"/>
</dbReference>
<keyword evidence="1" id="KW-0472">Membrane</keyword>